<evidence type="ECO:0000313" key="11">
    <source>
        <dbReference type="Proteomes" id="UP000242188"/>
    </source>
</evidence>
<dbReference type="EC" id="3.4.24.-" evidence="9"/>
<evidence type="ECO:0000256" key="9">
    <source>
        <dbReference type="RuleBase" id="RU366077"/>
    </source>
</evidence>
<evidence type="ECO:0000256" key="7">
    <source>
        <dbReference type="PIRSR" id="PIRSR601577-1"/>
    </source>
</evidence>
<sequence>MTQEKGYMSVVHELFHALGFSKGLFDKFRDCSHSVEGNCPRRMSRVVREIYGVTRLVTSSVIRHAQEHFGCLTEERFGGPLHVENGVVSSHWSQKLMYGSIMAPKLGMAHQTVVDPLTLAFFEDTGWYKVDYDQAGQYLWGKDTGCKFGFHESCQRDSRFFCKTGNGKSCHYLHKDKGHCKTVDRYCGMVESDQGDQCFLPITNTKVSGLEKYSQSSLCFMSNLTMSGNDFAPLEGMCLQHRCDVKQTLEVKVESSAWIVCPYGHTINVPGYHGYVKCPDSKEAVCPLVEETVDMTTVKDSTTMTPETTTWTETSSVINVSHISTIHIQTTKQEKALSSGCTWKSQLHTFIIILHSTVFMFW</sequence>
<feature type="binding site" evidence="8">
    <location>
        <position position="91"/>
    </location>
    <ligand>
        <name>Zn(2+)</name>
        <dbReference type="ChEBI" id="CHEBI:29105"/>
        <note>catalytic</note>
    </ligand>
</feature>
<keyword evidence="3 8" id="KW-0479">Metal-binding</keyword>
<evidence type="ECO:0000313" key="10">
    <source>
        <dbReference type="EMBL" id="OWF46288.1"/>
    </source>
</evidence>
<dbReference type="STRING" id="6573.A0A210QC41"/>
<dbReference type="GO" id="GO:0007155">
    <property type="term" value="P:cell adhesion"/>
    <property type="evidence" value="ECO:0007669"/>
    <property type="project" value="InterPro"/>
</dbReference>
<comment type="similarity">
    <text evidence="1 9">Belongs to the peptidase M8 family.</text>
</comment>
<keyword evidence="5 8" id="KW-0862">Zinc</keyword>
<comment type="caution">
    <text evidence="10">The sequence shown here is derived from an EMBL/GenBank/DDBJ whole genome shotgun (WGS) entry which is preliminary data.</text>
</comment>
<feature type="active site" evidence="7">
    <location>
        <position position="13"/>
    </location>
</feature>
<dbReference type="Proteomes" id="UP000242188">
    <property type="component" value="Unassembled WGS sequence"/>
</dbReference>
<name>A0A210QC41_MIZYE</name>
<evidence type="ECO:0000256" key="4">
    <source>
        <dbReference type="ARBA" id="ARBA00022801"/>
    </source>
</evidence>
<dbReference type="OrthoDB" id="527990at2759"/>
<evidence type="ECO:0000256" key="1">
    <source>
        <dbReference type="ARBA" id="ARBA00005860"/>
    </source>
</evidence>
<gene>
    <name evidence="10" type="ORF">KP79_PYT01444</name>
</gene>
<dbReference type="GO" id="GO:0004222">
    <property type="term" value="F:metalloendopeptidase activity"/>
    <property type="evidence" value="ECO:0007669"/>
    <property type="project" value="UniProtKB-UniRule"/>
</dbReference>
<dbReference type="SUPFAM" id="SSF55486">
    <property type="entry name" value="Metalloproteases ('zincins'), catalytic domain"/>
    <property type="match status" value="1"/>
</dbReference>
<keyword evidence="6 8" id="KW-0482">Metalloprotease</keyword>
<proteinExistence type="inferred from homology"/>
<dbReference type="GO" id="GO:0006508">
    <property type="term" value="P:proteolysis"/>
    <property type="evidence" value="ECO:0007669"/>
    <property type="project" value="UniProtKB-KW"/>
</dbReference>
<keyword evidence="2 9" id="KW-0645">Protease</keyword>
<protein>
    <recommendedName>
        <fullName evidence="9">Leishmanolysin-like peptidase</fullName>
        <ecNumber evidence="9">3.4.24.-</ecNumber>
    </recommendedName>
</protein>
<organism evidence="10 11">
    <name type="scientific">Mizuhopecten yessoensis</name>
    <name type="common">Japanese scallop</name>
    <name type="synonym">Patinopecten yessoensis</name>
    <dbReference type="NCBI Taxonomy" id="6573"/>
    <lineage>
        <taxon>Eukaryota</taxon>
        <taxon>Metazoa</taxon>
        <taxon>Spiralia</taxon>
        <taxon>Lophotrochozoa</taxon>
        <taxon>Mollusca</taxon>
        <taxon>Bivalvia</taxon>
        <taxon>Autobranchia</taxon>
        <taxon>Pteriomorphia</taxon>
        <taxon>Pectinida</taxon>
        <taxon>Pectinoidea</taxon>
        <taxon>Pectinidae</taxon>
        <taxon>Mizuhopecten</taxon>
    </lineage>
</organism>
<evidence type="ECO:0000256" key="5">
    <source>
        <dbReference type="ARBA" id="ARBA00022833"/>
    </source>
</evidence>
<dbReference type="AlphaFoldDB" id="A0A210QC41"/>
<evidence type="ECO:0000256" key="2">
    <source>
        <dbReference type="ARBA" id="ARBA00022670"/>
    </source>
</evidence>
<feature type="binding site" evidence="8">
    <location>
        <position position="12"/>
    </location>
    <ligand>
        <name>Zn(2+)</name>
        <dbReference type="ChEBI" id="CHEBI:29105"/>
        <note>catalytic</note>
    </ligand>
</feature>
<dbReference type="PANTHER" id="PTHR10942">
    <property type="entry name" value="LEISHMANOLYSIN-LIKE PEPTIDASE"/>
    <property type="match status" value="1"/>
</dbReference>
<dbReference type="EMBL" id="NEDP02004215">
    <property type="protein sequence ID" value="OWF46288.1"/>
    <property type="molecule type" value="Genomic_DNA"/>
</dbReference>
<dbReference type="Gene3D" id="3.90.132.10">
    <property type="entry name" value="Leishmanolysin , domain 2"/>
    <property type="match status" value="1"/>
</dbReference>
<evidence type="ECO:0000256" key="8">
    <source>
        <dbReference type="PIRSR" id="PIRSR601577-2"/>
    </source>
</evidence>
<comment type="cofactor">
    <cofactor evidence="8 9">
        <name>Zn(2+)</name>
        <dbReference type="ChEBI" id="CHEBI:29105"/>
    </cofactor>
    <text evidence="8 9">Binds 1 zinc ion per subunit.</text>
</comment>
<reference evidence="10 11" key="1">
    <citation type="journal article" date="2017" name="Nat. Ecol. Evol.">
        <title>Scallop genome provides insights into evolution of bilaterian karyotype and development.</title>
        <authorList>
            <person name="Wang S."/>
            <person name="Zhang J."/>
            <person name="Jiao W."/>
            <person name="Li J."/>
            <person name="Xun X."/>
            <person name="Sun Y."/>
            <person name="Guo X."/>
            <person name="Huan P."/>
            <person name="Dong B."/>
            <person name="Zhang L."/>
            <person name="Hu X."/>
            <person name="Sun X."/>
            <person name="Wang J."/>
            <person name="Zhao C."/>
            <person name="Wang Y."/>
            <person name="Wang D."/>
            <person name="Huang X."/>
            <person name="Wang R."/>
            <person name="Lv J."/>
            <person name="Li Y."/>
            <person name="Zhang Z."/>
            <person name="Liu B."/>
            <person name="Lu W."/>
            <person name="Hui Y."/>
            <person name="Liang J."/>
            <person name="Zhou Z."/>
            <person name="Hou R."/>
            <person name="Li X."/>
            <person name="Liu Y."/>
            <person name="Li H."/>
            <person name="Ning X."/>
            <person name="Lin Y."/>
            <person name="Zhao L."/>
            <person name="Xing Q."/>
            <person name="Dou J."/>
            <person name="Li Y."/>
            <person name="Mao J."/>
            <person name="Guo H."/>
            <person name="Dou H."/>
            <person name="Li T."/>
            <person name="Mu C."/>
            <person name="Jiang W."/>
            <person name="Fu Q."/>
            <person name="Fu X."/>
            <person name="Miao Y."/>
            <person name="Liu J."/>
            <person name="Yu Q."/>
            <person name="Li R."/>
            <person name="Liao H."/>
            <person name="Li X."/>
            <person name="Kong Y."/>
            <person name="Jiang Z."/>
            <person name="Chourrout D."/>
            <person name="Li R."/>
            <person name="Bao Z."/>
        </authorList>
    </citation>
    <scope>NUCLEOTIDE SEQUENCE [LARGE SCALE GENOMIC DNA]</scope>
    <source>
        <strain evidence="10 11">PY_sf001</strain>
    </source>
</reference>
<keyword evidence="4 9" id="KW-0378">Hydrolase</keyword>
<dbReference type="GO" id="GO:0016020">
    <property type="term" value="C:membrane"/>
    <property type="evidence" value="ECO:0007669"/>
    <property type="project" value="InterPro"/>
</dbReference>
<feature type="binding site" evidence="8">
    <location>
        <position position="16"/>
    </location>
    <ligand>
        <name>Zn(2+)</name>
        <dbReference type="ChEBI" id="CHEBI:29105"/>
        <note>catalytic</note>
    </ligand>
</feature>
<dbReference type="InterPro" id="IPR001577">
    <property type="entry name" value="Peptidase_M8"/>
</dbReference>
<evidence type="ECO:0000256" key="6">
    <source>
        <dbReference type="ARBA" id="ARBA00023049"/>
    </source>
</evidence>
<dbReference type="PRINTS" id="PR00782">
    <property type="entry name" value="LSHMANOLYSIN"/>
</dbReference>
<dbReference type="PANTHER" id="PTHR10942:SF6">
    <property type="entry name" value="CILIATED LEFT-RIGHT ORGANIZER METALLOPEPTIDASE"/>
    <property type="match status" value="1"/>
</dbReference>
<dbReference type="Pfam" id="PF01457">
    <property type="entry name" value="Peptidase_M8"/>
    <property type="match status" value="2"/>
</dbReference>
<dbReference type="GO" id="GO:0005737">
    <property type="term" value="C:cytoplasm"/>
    <property type="evidence" value="ECO:0007669"/>
    <property type="project" value="TreeGrafter"/>
</dbReference>
<accession>A0A210QC41</accession>
<keyword evidence="11" id="KW-1185">Reference proteome</keyword>
<evidence type="ECO:0000256" key="3">
    <source>
        <dbReference type="ARBA" id="ARBA00022723"/>
    </source>
</evidence>
<dbReference type="GO" id="GO:0046872">
    <property type="term" value="F:metal ion binding"/>
    <property type="evidence" value="ECO:0007669"/>
    <property type="project" value="UniProtKB-KW"/>
</dbReference>